<feature type="region of interest" description="Disordered" evidence="1">
    <location>
        <begin position="160"/>
        <end position="183"/>
    </location>
</feature>
<proteinExistence type="predicted"/>
<evidence type="ECO:0000256" key="2">
    <source>
        <dbReference type="SAM" id="SignalP"/>
    </source>
</evidence>
<gene>
    <name evidence="3" type="ORF">BU16DRAFT_172572</name>
</gene>
<evidence type="ECO:0000313" key="3">
    <source>
        <dbReference type="EMBL" id="KAF2489089.1"/>
    </source>
</evidence>
<dbReference type="EMBL" id="MU004199">
    <property type="protein sequence ID" value="KAF2489089.1"/>
    <property type="molecule type" value="Genomic_DNA"/>
</dbReference>
<feature type="signal peptide" evidence="2">
    <location>
        <begin position="1"/>
        <end position="21"/>
    </location>
</feature>
<feature type="chain" id="PRO_5025358923" description="GPI anchored protein" evidence="2">
    <location>
        <begin position="22"/>
        <end position="244"/>
    </location>
</feature>
<organism evidence="3 4">
    <name type="scientific">Lophium mytilinum</name>
    <dbReference type="NCBI Taxonomy" id="390894"/>
    <lineage>
        <taxon>Eukaryota</taxon>
        <taxon>Fungi</taxon>
        <taxon>Dikarya</taxon>
        <taxon>Ascomycota</taxon>
        <taxon>Pezizomycotina</taxon>
        <taxon>Dothideomycetes</taxon>
        <taxon>Pleosporomycetidae</taxon>
        <taxon>Mytilinidiales</taxon>
        <taxon>Mytilinidiaceae</taxon>
        <taxon>Lophium</taxon>
    </lineage>
</organism>
<feature type="compositionally biased region" description="Low complexity" evidence="1">
    <location>
        <begin position="160"/>
        <end position="170"/>
    </location>
</feature>
<dbReference type="AlphaFoldDB" id="A0A6A6QAJ8"/>
<sequence>MRSTTVTIMATALSLTTSTLAQSTSVTALFIPQGGDTQALDASIVGVHAATTTWAINCPVGTDSSDCGYEGAFTFTVGPSFYEAQTTEAPVFSYSVHCDLDGTSTATCTESAGGESANFPGMSTETYTGTDVGGIQTVTITGGLEKLAGATGAASASETGASASATGVSTPNTRPAAATTGLPSQSASLTLLTGTKTTVHRTEAGEVTTGTAAQATSTGAADGRAAMGMSAAGIVGVALAAFAL</sequence>
<keyword evidence="4" id="KW-1185">Reference proteome</keyword>
<dbReference type="OrthoDB" id="4991875at2759"/>
<evidence type="ECO:0000256" key="1">
    <source>
        <dbReference type="SAM" id="MobiDB-lite"/>
    </source>
</evidence>
<accession>A0A6A6QAJ8</accession>
<dbReference type="PANTHER" id="PTHR40640:SF1">
    <property type="entry name" value="ANCHORED GLYCOPROTEIN, PUTATIVE (AFU_ORTHOLOGUE AFUA_8G04860)-RELATED"/>
    <property type="match status" value="1"/>
</dbReference>
<name>A0A6A6QAJ8_9PEZI</name>
<reference evidence="3" key="1">
    <citation type="journal article" date="2020" name="Stud. Mycol.">
        <title>101 Dothideomycetes genomes: a test case for predicting lifestyles and emergence of pathogens.</title>
        <authorList>
            <person name="Haridas S."/>
            <person name="Albert R."/>
            <person name="Binder M."/>
            <person name="Bloem J."/>
            <person name="Labutti K."/>
            <person name="Salamov A."/>
            <person name="Andreopoulos B."/>
            <person name="Baker S."/>
            <person name="Barry K."/>
            <person name="Bills G."/>
            <person name="Bluhm B."/>
            <person name="Cannon C."/>
            <person name="Castanera R."/>
            <person name="Culley D."/>
            <person name="Daum C."/>
            <person name="Ezra D."/>
            <person name="Gonzalez J."/>
            <person name="Henrissat B."/>
            <person name="Kuo A."/>
            <person name="Liang C."/>
            <person name="Lipzen A."/>
            <person name="Lutzoni F."/>
            <person name="Magnuson J."/>
            <person name="Mondo S."/>
            <person name="Nolan M."/>
            <person name="Ohm R."/>
            <person name="Pangilinan J."/>
            <person name="Park H.-J."/>
            <person name="Ramirez L."/>
            <person name="Alfaro M."/>
            <person name="Sun H."/>
            <person name="Tritt A."/>
            <person name="Yoshinaga Y."/>
            <person name="Zwiers L.-H."/>
            <person name="Turgeon B."/>
            <person name="Goodwin S."/>
            <person name="Spatafora J."/>
            <person name="Crous P."/>
            <person name="Grigoriev I."/>
        </authorList>
    </citation>
    <scope>NUCLEOTIDE SEQUENCE</scope>
    <source>
        <strain evidence="3">CBS 269.34</strain>
    </source>
</reference>
<evidence type="ECO:0000313" key="4">
    <source>
        <dbReference type="Proteomes" id="UP000799750"/>
    </source>
</evidence>
<dbReference type="PANTHER" id="PTHR40640">
    <property type="entry name" value="ANCHORED GLYCOPROTEIN, PUTATIVE (AFU_ORTHOLOGUE AFUA_8G04860)-RELATED"/>
    <property type="match status" value="1"/>
</dbReference>
<keyword evidence="2" id="KW-0732">Signal</keyword>
<dbReference type="Proteomes" id="UP000799750">
    <property type="component" value="Unassembled WGS sequence"/>
</dbReference>
<evidence type="ECO:0008006" key="5">
    <source>
        <dbReference type="Google" id="ProtNLM"/>
    </source>
</evidence>
<protein>
    <recommendedName>
        <fullName evidence="5">GPI anchored protein</fullName>
    </recommendedName>
</protein>